<dbReference type="EC" id="2.7.1.-" evidence="5"/>
<dbReference type="GO" id="GO:0006388">
    <property type="term" value="P:tRNA splicing, via endonucleolytic cleavage and ligation"/>
    <property type="evidence" value="ECO:0007669"/>
    <property type="project" value="UniProtKB-UniRule"/>
</dbReference>
<sequence>MTDLGACDDHGYFEGGTCPVCDREGDAVLAGGRRRRLSKFLSGALRHFPDDAGLTLDGAGWTAFDDLVAAVERQYDWADREAVAAVVATDPNGRFERTGGSRAGGSSRVEGAGDRVRAAYGHSVDVDLDSGDDSVPDTLYHGTAPGTVDAIREEGLQPMSRQLVHLSGTVAEARRVGARHATEPVVFEIGAARMLDDGREIARRGRTTYTTERVPPAYLSVLDDE</sequence>
<keyword evidence="7" id="KW-1185">Reference proteome</keyword>
<evidence type="ECO:0000256" key="5">
    <source>
        <dbReference type="HAMAP-Rule" id="MF_00299"/>
    </source>
</evidence>
<dbReference type="InterPro" id="IPR042081">
    <property type="entry name" value="RNA_2'-PTrans_C"/>
</dbReference>
<dbReference type="GeneID" id="56076423"/>
<evidence type="ECO:0000256" key="4">
    <source>
        <dbReference type="ARBA" id="ARBA00025212"/>
    </source>
</evidence>
<dbReference type="AlphaFoldDB" id="A0A7D5TJI5"/>
<comment type="similarity">
    <text evidence="1 5">Belongs to the KptA/TPT1 family.</text>
</comment>
<evidence type="ECO:0000313" key="6">
    <source>
        <dbReference type="EMBL" id="QLH75992.1"/>
    </source>
</evidence>
<dbReference type="RefSeq" id="WP_179909937.1">
    <property type="nucleotide sequence ID" value="NZ_CP058910.1"/>
</dbReference>
<protein>
    <recommendedName>
        <fullName evidence="5">Probable RNA 2'-phosphotransferase</fullName>
        <ecNumber evidence="5">2.7.1.-</ecNumber>
    </recommendedName>
</protein>
<dbReference type="Gene3D" id="3.20.170.30">
    <property type="match status" value="1"/>
</dbReference>
<dbReference type="KEGG" id="hrr:HZS55_01130"/>
<evidence type="ECO:0000256" key="2">
    <source>
        <dbReference type="ARBA" id="ARBA00022679"/>
    </source>
</evidence>
<proteinExistence type="inferred from homology"/>
<dbReference type="InterPro" id="IPR022928">
    <property type="entry name" value="RNA_2'-PTrans_KptA"/>
</dbReference>
<dbReference type="HAMAP" id="MF_00299">
    <property type="entry name" value="KptA"/>
    <property type="match status" value="1"/>
</dbReference>
<dbReference type="GO" id="GO:0003950">
    <property type="term" value="F:NAD+ poly-ADP-ribosyltransferase activity"/>
    <property type="evidence" value="ECO:0007669"/>
    <property type="project" value="InterPro"/>
</dbReference>
<dbReference type="InterPro" id="IPR042080">
    <property type="entry name" value="RNA_2'-PTrans_N"/>
</dbReference>
<accession>A0A7D5TJI5</accession>
<name>A0A7D5TJI5_9EURY</name>
<comment type="function">
    <text evidence="4 5">Removes the 2'-phosphate from RNA via an intermediate in which the phosphate is ADP-ribosylated by NAD followed by a presumed transesterification to release the RNA and generate ADP-ribose 1''-2''-cyclic phosphate (APPR&gt;P). May function as an ADP-ribosylase.</text>
</comment>
<gene>
    <name evidence="5" type="primary">kptA</name>
    <name evidence="6" type="ORF">HZS55_01130</name>
</gene>
<organism evidence="6 7">
    <name type="scientific">Halosimplex rubrum</name>
    <dbReference type="NCBI Taxonomy" id="869889"/>
    <lineage>
        <taxon>Archaea</taxon>
        <taxon>Methanobacteriati</taxon>
        <taxon>Methanobacteriota</taxon>
        <taxon>Stenosarchaea group</taxon>
        <taxon>Halobacteria</taxon>
        <taxon>Halobacteriales</taxon>
        <taxon>Haloarculaceae</taxon>
        <taxon>Halosimplex</taxon>
    </lineage>
</organism>
<dbReference type="InterPro" id="IPR002745">
    <property type="entry name" value="Ptrans_KptA/Tpt1"/>
</dbReference>
<dbReference type="OrthoDB" id="24376at2157"/>
<keyword evidence="2 5" id="KW-0808">Transferase</keyword>
<dbReference type="Proteomes" id="UP000509667">
    <property type="component" value="Chromosome"/>
</dbReference>
<dbReference type="Gene3D" id="1.10.10.970">
    <property type="entry name" value="RNA 2'-phosphotransferase, Tpt1/KptA family, N-terminal domain"/>
    <property type="match status" value="1"/>
</dbReference>
<dbReference type="PANTHER" id="PTHR12684:SF2">
    <property type="entry name" value="TRNA 2'-PHOSPHOTRANSFERASE 1"/>
    <property type="match status" value="1"/>
</dbReference>
<evidence type="ECO:0000313" key="7">
    <source>
        <dbReference type="Proteomes" id="UP000509667"/>
    </source>
</evidence>
<evidence type="ECO:0000256" key="1">
    <source>
        <dbReference type="ARBA" id="ARBA00009836"/>
    </source>
</evidence>
<dbReference type="GO" id="GO:0000215">
    <property type="term" value="F:tRNA 2'-phosphotransferase activity"/>
    <property type="evidence" value="ECO:0007669"/>
    <property type="project" value="TreeGrafter"/>
</dbReference>
<evidence type="ECO:0000256" key="3">
    <source>
        <dbReference type="ARBA" id="ARBA00023027"/>
    </source>
</evidence>
<keyword evidence="3 5" id="KW-0520">NAD</keyword>
<dbReference type="Pfam" id="PF01885">
    <property type="entry name" value="PTS_2-RNA"/>
    <property type="match status" value="1"/>
</dbReference>
<dbReference type="PANTHER" id="PTHR12684">
    <property type="entry name" value="PUTATIVE PHOSPHOTRANSFERASE"/>
    <property type="match status" value="1"/>
</dbReference>
<dbReference type="SUPFAM" id="SSF56399">
    <property type="entry name" value="ADP-ribosylation"/>
    <property type="match status" value="1"/>
</dbReference>
<reference evidence="6 7" key="1">
    <citation type="submission" date="2020-07" db="EMBL/GenBank/DDBJ databases">
        <title>Halosimplex pelagicum sp. nov. and Halosimplex rubrum sp. nov., isolated from salted brown alga Laminaria, and emended description of the genus Halosimplex.</title>
        <authorList>
            <person name="Cui H."/>
        </authorList>
    </citation>
    <scope>NUCLEOTIDE SEQUENCE [LARGE SCALE GENOMIC DNA]</scope>
    <source>
        <strain evidence="6 7">R27</strain>
    </source>
</reference>
<dbReference type="EMBL" id="CP058910">
    <property type="protein sequence ID" value="QLH75992.1"/>
    <property type="molecule type" value="Genomic_DNA"/>
</dbReference>